<dbReference type="PaxDb" id="121845-A0A3Q0JMY0"/>
<dbReference type="RefSeq" id="XP_026688533.1">
    <property type="nucleotide sequence ID" value="XM_026832732.1"/>
</dbReference>
<dbReference type="STRING" id="121845.A0A3Q0JMY0"/>
<dbReference type="GO" id="GO:0016491">
    <property type="term" value="F:oxidoreductase activity"/>
    <property type="evidence" value="ECO:0007669"/>
    <property type="project" value="InterPro"/>
</dbReference>
<evidence type="ECO:0000313" key="4">
    <source>
        <dbReference type="RefSeq" id="XP_026688534.1"/>
    </source>
</evidence>
<dbReference type="Proteomes" id="UP000079169">
    <property type="component" value="Unplaced"/>
</dbReference>
<sequence length="77" mass="8138">MLSRSDGAAVLALVQQLAAKVTCESDVPCDWKVLNILQKAASQVAALDIGYKPGTSAIREKPPKVLFLLGADEGSIR</sequence>
<evidence type="ECO:0000313" key="3">
    <source>
        <dbReference type="RefSeq" id="XP_026688533.1"/>
    </source>
</evidence>
<dbReference type="Pfam" id="PF00384">
    <property type="entry name" value="Molybdopterin"/>
    <property type="match status" value="1"/>
</dbReference>
<gene>
    <name evidence="3 4" type="primary">LOC113472952</name>
</gene>
<evidence type="ECO:0000313" key="2">
    <source>
        <dbReference type="Proteomes" id="UP000079169"/>
    </source>
</evidence>
<dbReference type="InterPro" id="IPR006656">
    <property type="entry name" value="Mopterin_OxRdtase"/>
</dbReference>
<organism evidence="2 3">
    <name type="scientific">Diaphorina citri</name>
    <name type="common">Asian citrus psyllid</name>
    <dbReference type="NCBI Taxonomy" id="121845"/>
    <lineage>
        <taxon>Eukaryota</taxon>
        <taxon>Metazoa</taxon>
        <taxon>Ecdysozoa</taxon>
        <taxon>Arthropoda</taxon>
        <taxon>Hexapoda</taxon>
        <taxon>Insecta</taxon>
        <taxon>Pterygota</taxon>
        <taxon>Neoptera</taxon>
        <taxon>Paraneoptera</taxon>
        <taxon>Hemiptera</taxon>
        <taxon>Sternorrhyncha</taxon>
        <taxon>Psylloidea</taxon>
        <taxon>Psyllidae</taxon>
        <taxon>Diaphorininae</taxon>
        <taxon>Diaphorina</taxon>
    </lineage>
</organism>
<protein>
    <submittedName>
        <fullName evidence="3">NADH-ubiquinone oxidoreductase 75 kDa subunit, mitochondrial-like isoform X1</fullName>
    </submittedName>
    <submittedName>
        <fullName evidence="4">NADH-ubiquinone oxidoreductase 75 kDa subunit, mitochondrial-like isoform X2</fullName>
    </submittedName>
</protein>
<dbReference type="KEGG" id="dci:113472952"/>
<proteinExistence type="predicted"/>
<accession>A0A3Q0JMY0</accession>
<feature type="domain" description="Molybdopterin oxidoreductase" evidence="1">
    <location>
        <begin position="2"/>
        <end position="75"/>
    </location>
</feature>
<reference evidence="3 4" key="1">
    <citation type="submission" date="2025-04" db="UniProtKB">
        <authorList>
            <consortium name="RefSeq"/>
        </authorList>
    </citation>
    <scope>IDENTIFICATION</scope>
</reference>
<evidence type="ECO:0000259" key="1">
    <source>
        <dbReference type="Pfam" id="PF00384"/>
    </source>
</evidence>
<keyword evidence="2" id="KW-1185">Reference proteome</keyword>
<dbReference type="RefSeq" id="XP_026688534.1">
    <property type="nucleotide sequence ID" value="XM_026832733.1"/>
</dbReference>
<dbReference type="AlphaFoldDB" id="A0A3Q0JMY0"/>
<dbReference type="GeneID" id="113472952"/>
<name>A0A3Q0JMY0_DIACI</name>